<keyword evidence="7" id="KW-0472">Membrane</keyword>
<evidence type="ECO:0000256" key="2">
    <source>
        <dbReference type="ARBA" id="ARBA00006653"/>
    </source>
</evidence>
<evidence type="ECO:0000256" key="6">
    <source>
        <dbReference type="ARBA" id="ARBA00023034"/>
    </source>
</evidence>
<evidence type="ECO:0000313" key="9">
    <source>
        <dbReference type="EMBL" id="GMH11426.1"/>
    </source>
</evidence>
<keyword evidence="10" id="KW-1185">Reference proteome</keyword>
<evidence type="ECO:0000256" key="1">
    <source>
        <dbReference type="ARBA" id="ARBA00004395"/>
    </source>
</evidence>
<comment type="similarity">
    <text evidence="2">Belongs to the COG1 family.</text>
</comment>
<comment type="subcellular location">
    <subcellularLocation>
        <location evidence="1">Golgi apparatus membrane</location>
        <topology evidence="1">Peripheral membrane protein</topology>
    </subcellularLocation>
</comment>
<dbReference type="AlphaFoldDB" id="A0AAD3SJ68"/>
<protein>
    <recommendedName>
        <fullName evidence="3">Conserved oligomeric Golgi complex subunit 1</fullName>
    </recommendedName>
</protein>
<evidence type="ECO:0000256" key="5">
    <source>
        <dbReference type="ARBA" id="ARBA00022927"/>
    </source>
</evidence>
<evidence type="ECO:0000256" key="3">
    <source>
        <dbReference type="ARBA" id="ARBA00020978"/>
    </source>
</evidence>
<dbReference type="GO" id="GO:0006891">
    <property type="term" value="P:intra-Golgi vesicle-mediated transport"/>
    <property type="evidence" value="ECO:0007669"/>
    <property type="project" value="InterPro"/>
</dbReference>
<organism evidence="9 10">
    <name type="scientific">Nepenthes gracilis</name>
    <name type="common">Slender pitcher plant</name>
    <dbReference type="NCBI Taxonomy" id="150966"/>
    <lineage>
        <taxon>Eukaryota</taxon>
        <taxon>Viridiplantae</taxon>
        <taxon>Streptophyta</taxon>
        <taxon>Embryophyta</taxon>
        <taxon>Tracheophyta</taxon>
        <taxon>Spermatophyta</taxon>
        <taxon>Magnoliopsida</taxon>
        <taxon>eudicotyledons</taxon>
        <taxon>Gunneridae</taxon>
        <taxon>Pentapetalae</taxon>
        <taxon>Caryophyllales</taxon>
        <taxon>Nepenthaceae</taxon>
        <taxon>Nepenthes</taxon>
    </lineage>
</organism>
<keyword evidence="8" id="KW-0175">Coiled coil</keyword>
<reference evidence="9" key="1">
    <citation type="submission" date="2023-05" db="EMBL/GenBank/DDBJ databases">
        <title>Nepenthes gracilis genome sequencing.</title>
        <authorList>
            <person name="Fukushima K."/>
        </authorList>
    </citation>
    <scope>NUCLEOTIDE SEQUENCE</scope>
    <source>
        <strain evidence="9">SING2019-196</strain>
    </source>
</reference>
<dbReference type="PANTHER" id="PTHR31658">
    <property type="entry name" value="CONSERVED OLIGOMERIC GOLGI COMPLEX SUBUNIT 1"/>
    <property type="match status" value="1"/>
</dbReference>
<dbReference type="GO" id="GO:0015031">
    <property type="term" value="P:protein transport"/>
    <property type="evidence" value="ECO:0007669"/>
    <property type="project" value="UniProtKB-KW"/>
</dbReference>
<evidence type="ECO:0000256" key="4">
    <source>
        <dbReference type="ARBA" id="ARBA00022448"/>
    </source>
</evidence>
<keyword evidence="5" id="KW-0653">Protein transport</keyword>
<evidence type="ECO:0000313" key="10">
    <source>
        <dbReference type="Proteomes" id="UP001279734"/>
    </source>
</evidence>
<sequence length="1077" mass="120073">MKLLSADQSASLAGTGYRDAELLFRTNPISEIRNVESNTRKQIEGKKEELRQLIGNRYRDLIDSADSILSMKSSCESISANISSISDSIFSLSSESPGFSLFAPFPNPIRSKIYGIACRVKYLVDTPENIWGCLDESMFLEAAGRYFRAKMVHQSLNLAGNSNSEGDGWILSKNFPLLNYQWQIVESFRAQISQRSRERLLVTDMNDITRLPIGAVADALAGVAVIDELDPIHAFSLLLDSRKSWIMQKLNACDLSSGSVANFDGSLVISVFREVMKIIQVTIGQIGELFLQVLSDMPLFYKVILDSPPASQLFGGIPNPDEEVRLWKKFRDTLESVMVTLNREFIAKTCSRWLRDCGMEVVNQVNGRNLMDTIVSGQELASAEKLIRETMDSKDVLEASLEWLKRVFGSDIELPWSRTRELILEENVDLWDDIFEDAFVRRMKVIIDSAFADLTMVVNVSKSVHAIGGAADAPSDFRAYLNRPSSYGGVWFVESNVKKDGLIPGAKVLPEENHFSSCLNAYIGPAASRIRDAVDSCCGSVLEDLLCFLESPKASVRSKDLAPYLQNKCYESLSTILMDLKHEVEQLQSSLHSDNKEVKFLSPGTIVERSLFIGRLLFALQDHSKHIPVVLGSPKLWVKETVASSSEKLPSLLRYSRFSIDYLVSDSTGKQLLKSPRRQKSLAAAALFGTNDCTSPKLEELTRTMRDLCIMAHGLWISWVSHQLSATLSQDLWQDDGLSTITSLRGWEDITVKQEQSGEGESEMKVSLPSMPSLYITSFLFGACHEIHQVGGHVLDKTILQQFALRLLEKVIGIYDDFITNCGGQVSEKGVLQVLLDLRFVADILSGGDSSTNEGLSKIPMTKYSFRRKQDQNKSKSVIRDRVDELVNHFAQRLDPIDWLTYEPYLWENERQSYLRYAVLFGFFVQLNRMYTDIVQKLPTNSESNIMRCSTVPRFKYLPISAPALSSRSATKAPIRTSSDDISMRSPWKAYANGDPSQKIDFDGNSTGSVAAPFLKSFMQAGSRFGESTFKLGSILSDGQVGRFRDKSAAAMSTFGEILPVQAAGLLSSFAAARSDS</sequence>
<dbReference type="InterPro" id="IPR033370">
    <property type="entry name" value="COG1"/>
</dbReference>
<name>A0AAD3SJ68_NEPGR</name>
<dbReference type="Proteomes" id="UP001279734">
    <property type="component" value="Unassembled WGS sequence"/>
</dbReference>
<dbReference type="EMBL" id="BSYO01000011">
    <property type="protein sequence ID" value="GMH11426.1"/>
    <property type="molecule type" value="Genomic_DNA"/>
</dbReference>
<accession>A0AAD3SJ68</accession>
<keyword evidence="6" id="KW-0333">Golgi apparatus</keyword>
<evidence type="ECO:0000256" key="8">
    <source>
        <dbReference type="SAM" id="Coils"/>
    </source>
</evidence>
<comment type="caution">
    <text evidence="9">The sequence shown here is derived from an EMBL/GenBank/DDBJ whole genome shotgun (WGS) entry which is preliminary data.</text>
</comment>
<feature type="coiled-coil region" evidence="8">
    <location>
        <begin position="570"/>
        <end position="597"/>
    </location>
</feature>
<keyword evidence="4" id="KW-0813">Transport</keyword>
<gene>
    <name evidence="9" type="ORF">Nepgr_013267</name>
</gene>
<dbReference type="Pfam" id="PF08700">
    <property type="entry name" value="VPS51_Exo84_N"/>
    <property type="match status" value="1"/>
</dbReference>
<dbReference type="GO" id="GO:0000139">
    <property type="term" value="C:Golgi membrane"/>
    <property type="evidence" value="ECO:0007669"/>
    <property type="project" value="UniProtKB-SubCell"/>
</dbReference>
<evidence type="ECO:0000256" key="7">
    <source>
        <dbReference type="ARBA" id="ARBA00023136"/>
    </source>
</evidence>
<dbReference type="GO" id="GO:0017119">
    <property type="term" value="C:Golgi transport complex"/>
    <property type="evidence" value="ECO:0007669"/>
    <property type="project" value="InterPro"/>
</dbReference>
<proteinExistence type="inferred from homology"/>
<dbReference type="PANTHER" id="PTHR31658:SF0">
    <property type="entry name" value="CONSERVED OLIGOMERIC GOLGI COMPLEX SUBUNIT 1"/>
    <property type="match status" value="1"/>
</dbReference>